<keyword evidence="2" id="KW-0808">Transferase</keyword>
<dbReference type="PANTHER" id="PTHR11608">
    <property type="entry name" value="BIFUNCTIONAL PROTEIN PYRR"/>
    <property type="match status" value="1"/>
</dbReference>
<feature type="domain" description="Phosphoribosyltransferase" evidence="1">
    <location>
        <begin position="19"/>
        <end position="156"/>
    </location>
</feature>
<dbReference type="PANTHER" id="PTHR11608:SF0">
    <property type="entry name" value="BIFUNCTIONAL PROTEIN PYRR"/>
    <property type="match status" value="1"/>
</dbReference>
<dbReference type="HOGENOM" id="CLU_1426913_0_0_6"/>
<gene>
    <name evidence="2" type="ORF">Achr_21020</name>
</gene>
<dbReference type="KEGG" id="acx:Achr_21020"/>
<dbReference type="SUPFAM" id="SSF53271">
    <property type="entry name" value="PRTase-like"/>
    <property type="match status" value="1"/>
</dbReference>
<evidence type="ECO:0000313" key="3">
    <source>
        <dbReference type="Proteomes" id="UP000068210"/>
    </source>
</evidence>
<protein>
    <submittedName>
        <fullName evidence="2">Pyrimidine operon attenuation protein/uracil phosphoribosyltransferase</fullName>
    </submittedName>
</protein>
<name>A0A0C4WTE8_9GAMM</name>
<sequence length="183" mass="20079">MSGAEQRLCLYTAAELEPVLQRMTQQAARLFQPGRPLHVVGLLRRGEPLARMLAERLQPLLGVAELPVIPLRVKRYADDLSLLHPATLLEENPALAGLELAGATLLLVDDVLYGGHSLLRSCAYLSRLGAGEIRTAVLVDRCVSSQPVHADVCGVRLQIAPGDIIDCQVPPYETEFCIELRRR</sequence>
<dbReference type="InterPro" id="IPR000836">
    <property type="entry name" value="PRTase_dom"/>
</dbReference>
<keyword evidence="2" id="KW-0328">Glycosyltransferase</keyword>
<proteinExistence type="predicted"/>
<dbReference type="Pfam" id="PF00156">
    <property type="entry name" value="Pribosyltran"/>
    <property type="match status" value="1"/>
</dbReference>
<dbReference type="AlphaFoldDB" id="A0A0C4WTE8"/>
<dbReference type="Gene3D" id="3.40.50.2020">
    <property type="match status" value="1"/>
</dbReference>
<organism evidence="2 3">
    <name type="scientific">Azotobacter chroococcum NCIMB 8003</name>
    <dbReference type="NCBI Taxonomy" id="1328314"/>
    <lineage>
        <taxon>Bacteria</taxon>
        <taxon>Pseudomonadati</taxon>
        <taxon>Pseudomonadota</taxon>
        <taxon>Gammaproteobacteria</taxon>
        <taxon>Pseudomonadales</taxon>
        <taxon>Pseudomonadaceae</taxon>
        <taxon>Azotobacter</taxon>
    </lineage>
</organism>
<accession>A0A0C4WTE8</accession>
<dbReference type="EMBL" id="CP010415">
    <property type="protein sequence ID" value="AJE21552.1"/>
    <property type="molecule type" value="Genomic_DNA"/>
</dbReference>
<evidence type="ECO:0000259" key="1">
    <source>
        <dbReference type="Pfam" id="PF00156"/>
    </source>
</evidence>
<reference evidence="2 3" key="1">
    <citation type="journal article" date="2015" name="PLoS ONE">
        <title>Azotobacter Genomes: The Genome of Azotobacter chroococcum NCIMB 8003 (ATCC 4412).</title>
        <authorList>
            <person name="Robson R.L."/>
            <person name="Jones R."/>
            <person name="Robson R.M."/>
            <person name="Schwartz A."/>
            <person name="Richardson T.H."/>
        </authorList>
    </citation>
    <scope>NUCLEOTIDE SEQUENCE [LARGE SCALE GENOMIC DNA]</scope>
    <source>
        <strain evidence="2 3">NCIMB 8003</strain>
    </source>
</reference>
<dbReference type="GO" id="GO:0016757">
    <property type="term" value="F:glycosyltransferase activity"/>
    <property type="evidence" value="ECO:0007669"/>
    <property type="project" value="UniProtKB-KW"/>
</dbReference>
<keyword evidence="3" id="KW-1185">Reference proteome</keyword>
<dbReference type="STRING" id="1328314.Achr_21020"/>
<dbReference type="Proteomes" id="UP000068210">
    <property type="component" value="Chromosome"/>
</dbReference>
<dbReference type="RefSeq" id="WP_039804169.1">
    <property type="nucleotide sequence ID" value="NZ_CP010415.1"/>
</dbReference>
<dbReference type="InterPro" id="IPR050137">
    <property type="entry name" value="PyrR_bifunctional"/>
</dbReference>
<evidence type="ECO:0000313" key="2">
    <source>
        <dbReference type="EMBL" id="AJE21552.1"/>
    </source>
</evidence>
<dbReference type="InterPro" id="IPR029057">
    <property type="entry name" value="PRTase-like"/>
</dbReference>
<dbReference type="CDD" id="cd06223">
    <property type="entry name" value="PRTases_typeI"/>
    <property type="match status" value="1"/>
</dbReference>